<protein>
    <submittedName>
        <fullName evidence="1">Soluble P-type ATPase</fullName>
    </submittedName>
</protein>
<dbReference type="STRING" id="43775.SAMN04489760_1307"/>
<dbReference type="InterPro" id="IPR023214">
    <property type="entry name" value="HAD_sf"/>
</dbReference>
<keyword evidence="2" id="KW-1185">Reference proteome</keyword>
<accession>A0A1H8A4I7</accession>
<evidence type="ECO:0000313" key="1">
    <source>
        <dbReference type="EMBL" id="SEM64824.1"/>
    </source>
</evidence>
<proteinExistence type="predicted"/>
<reference evidence="1 2" key="1">
    <citation type="submission" date="2016-10" db="EMBL/GenBank/DDBJ databases">
        <authorList>
            <person name="de Groot N.N."/>
        </authorList>
    </citation>
    <scope>NUCLEOTIDE SEQUENCE [LARGE SCALE GENOMIC DNA]</scope>
    <source>
        <strain evidence="1 2">DSM 8423</strain>
    </source>
</reference>
<name>A0A1H8A4I7_9BACT</name>
<sequence>MISISVPGYGALQLKYLVMDYNGTLAVDGRLLEGVSARLQQLSGQLELHVVTADTFGCVQNALDHMPCTVHVLPLGDQARAKENYIRNLGAEWTVAMGNGRNDRLMLAVAALGIGVILAEGACGATLAAADVVCRSIEDALDLLLFPQRLIATLRS</sequence>
<dbReference type="Proteomes" id="UP000198744">
    <property type="component" value="Unassembled WGS sequence"/>
</dbReference>
<dbReference type="OrthoDB" id="159409at2"/>
<dbReference type="InterPro" id="IPR036412">
    <property type="entry name" value="HAD-like_sf"/>
</dbReference>
<organism evidence="1 2">
    <name type="scientific">Syntrophus gentianae</name>
    <dbReference type="NCBI Taxonomy" id="43775"/>
    <lineage>
        <taxon>Bacteria</taxon>
        <taxon>Pseudomonadati</taxon>
        <taxon>Thermodesulfobacteriota</taxon>
        <taxon>Syntrophia</taxon>
        <taxon>Syntrophales</taxon>
        <taxon>Syntrophaceae</taxon>
        <taxon>Syntrophus</taxon>
    </lineage>
</organism>
<dbReference type="SUPFAM" id="SSF56784">
    <property type="entry name" value="HAD-like"/>
    <property type="match status" value="1"/>
</dbReference>
<dbReference type="AlphaFoldDB" id="A0A1H8A4I7"/>
<gene>
    <name evidence="1" type="ORF">SAMN04489760_1307</name>
</gene>
<dbReference type="EMBL" id="FOBS01000030">
    <property type="protein sequence ID" value="SEM64824.1"/>
    <property type="molecule type" value="Genomic_DNA"/>
</dbReference>
<evidence type="ECO:0000313" key="2">
    <source>
        <dbReference type="Proteomes" id="UP000198744"/>
    </source>
</evidence>
<dbReference type="Gene3D" id="3.40.50.1000">
    <property type="entry name" value="HAD superfamily/HAD-like"/>
    <property type="match status" value="1"/>
</dbReference>
<dbReference type="RefSeq" id="WP_093884475.1">
    <property type="nucleotide sequence ID" value="NZ_FOBS01000030.1"/>
</dbReference>